<evidence type="ECO:0000256" key="4">
    <source>
        <dbReference type="ARBA" id="ARBA00022660"/>
    </source>
</evidence>
<evidence type="ECO:0000256" key="9">
    <source>
        <dbReference type="SAM" id="Phobius"/>
    </source>
</evidence>
<dbReference type="AlphaFoldDB" id="A0A1X2GA80"/>
<evidence type="ECO:0000256" key="3">
    <source>
        <dbReference type="ARBA" id="ARBA00022448"/>
    </source>
</evidence>
<dbReference type="Proteomes" id="UP000242146">
    <property type="component" value="Unassembled WGS sequence"/>
</dbReference>
<dbReference type="EMBL" id="MCGT01000028">
    <property type="protein sequence ID" value="ORX48856.1"/>
    <property type="molecule type" value="Genomic_DNA"/>
</dbReference>
<dbReference type="CDD" id="cd20266">
    <property type="entry name" value="Complex1_LYR_NDUFA6_LYRM6"/>
    <property type="match status" value="1"/>
</dbReference>
<keyword evidence="7" id="KW-0496">Mitochondrion</keyword>
<feature type="transmembrane region" description="Helical" evidence="9">
    <location>
        <begin position="21"/>
        <end position="42"/>
    </location>
</feature>
<reference evidence="10 11" key="1">
    <citation type="submission" date="2016-07" db="EMBL/GenBank/DDBJ databases">
        <title>Pervasive Adenine N6-methylation of Active Genes in Fungi.</title>
        <authorList>
            <consortium name="DOE Joint Genome Institute"/>
            <person name="Mondo S.J."/>
            <person name="Dannebaum R.O."/>
            <person name="Kuo R.C."/>
            <person name="Labutti K."/>
            <person name="Haridas S."/>
            <person name="Kuo A."/>
            <person name="Salamov A."/>
            <person name="Ahrendt S.R."/>
            <person name="Lipzen A."/>
            <person name="Sullivan W."/>
            <person name="Andreopoulos W.B."/>
            <person name="Clum A."/>
            <person name="Lindquist E."/>
            <person name="Daum C."/>
            <person name="Ramamoorthy G.K."/>
            <person name="Gryganskyi A."/>
            <person name="Culley D."/>
            <person name="Magnuson J.K."/>
            <person name="James T.Y."/>
            <person name="O'Malley M.A."/>
            <person name="Stajich J.E."/>
            <person name="Spatafora J.W."/>
            <person name="Visel A."/>
            <person name="Grigoriev I.V."/>
        </authorList>
    </citation>
    <scope>NUCLEOTIDE SEQUENCE [LARGE SCALE GENOMIC DNA]</scope>
    <source>
        <strain evidence="10 11">NRRL 3301</strain>
    </source>
</reference>
<keyword evidence="9" id="KW-0812">Transmembrane</keyword>
<evidence type="ECO:0000256" key="5">
    <source>
        <dbReference type="ARBA" id="ARBA00022792"/>
    </source>
</evidence>
<dbReference type="InterPro" id="IPR016488">
    <property type="entry name" value="NADH_Ub_cplx-1_asu_su-6"/>
</dbReference>
<keyword evidence="4" id="KW-0679">Respiratory chain</keyword>
<comment type="similarity">
    <text evidence="2">Belongs to the complex I LYR family.</text>
</comment>
<comment type="subcellular location">
    <subcellularLocation>
        <location evidence="1">Mitochondrion inner membrane</location>
        <topology evidence="1">Peripheral membrane protein</topology>
        <orientation evidence="1">Matrix side</orientation>
    </subcellularLocation>
</comment>
<evidence type="ECO:0000313" key="11">
    <source>
        <dbReference type="Proteomes" id="UP000242146"/>
    </source>
</evidence>
<dbReference type="GO" id="GO:0006979">
    <property type="term" value="P:response to oxidative stress"/>
    <property type="evidence" value="ECO:0007669"/>
    <property type="project" value="TreeGrafter"/>
</dbReference>
<keyword evidence="11" id="KW-1185">Reference proteome</keyword>
<evidence type="ECO:0000256" key="7">
    <source>
        <dbReference type="ARBA" id="ARBA00023128"/>
    </source>
</evidence>
<dbReference type="OrthoDB" id="14535at2759"/>
<sequence>MLVAAIEFIKKRKPSNVTGQKVCSSFIFFYFLLLSTTHFIFFTQMAAVFGVSNFAVTTVSSSSSNEARLRTIALYRKFQKSVPEIMKIHEINLPTSAIRAKIREQFEQHRYVKDLQVRDILLAKGQMEYQETMNVWKQNNHIMNYFIKDEAEAKPTTFLEKFYEGRS</sequence>
<evidence type="ECO:0008006" key="12">
    <source>
        <dbReference type="Google" id="ProtNLM"/>
    </source>
</evidence>
<keyword evidence="6" id="KW-0249">Electron transport</keyword>
<proteinExistence type="inferred from homology"/>
<accession>A0A1X2GA80</accession>
<keyword evidence="9" id="KW-1133">Transmembrane helix</keyword>
<dbReference type="GO" id="GO:0045271">
    <property type="term" value="C:respiratory chain complex I"/>
    <property type="evidence" value="ECO:0007669"/>
    <property type="project" value="InterPro"/>
</dbReference>
<keyword evidence="3" id="KW-0813">Transport</keyword>
<dbReference type="STRING" id="101127.A0A1X2GA80"/>
<gene>
    <name evidence="10" type="ORF">DM01DRAFT_1114383</name>
</gene>
<dbReference type="PANTHER" id="PTHR12964:SF0">
    <property type="entry name" value="NADH DEHYDROGENASE [UBIQUINONE] 1 ALPHA SUBCOMPLEX SUBUNIT 6"/>
    <property type="match status" value="1"/>
</dbReference>
<keyword evidence="5" id="KW-0999">Mitochondrion inner membrane</keyword>
<protein>
    <recommendedName>
        <fullName evidence="12">NADH dehydrogenase, alpha subcomplex, subunit 6</fullName>
    </recommendedName>
</protein>
<evidence type="ECO:0000256" key="8">
    <source>
        <dbReference type="ARBA" id="ARBA00023136"/>
    </source>
</evidence>
<dbReference type="InterPro" id="IPR045299">
    <property type="entry name" value="Complex1_LYR_NDUFA6_LYRM6"/>
</dbReference>
<organism evidence="10 11">
    <name type="scientific">Hesseltinella vesiculosa</name>
    <dbReference type="NCBI Taxonomy" id="101127"/>
    <lineage>
        <taxon>Eukaryota</taxon>
        <taxon>Fungi</taxon>
        <taxon>Fungi incertae sedis</taxon>
        <taxon>Mucoromycota</taxon>
        <taxon>Mucoromycotina</taxon>
        <taxon>Mucoromycetes</taxon>
        <taxon>Mucorales</taxon>
        <taxon>Cunninghamellaceae</taxon>
        <taxon>Hesseltinella</taxon>
    </lineage>
</organism>
<dbReference type="PANTHER" id="PTHR12964">
    <property type="entry name" value="NADH-UBIQUINONE OXIDOREDUCTASE B14 SUBUNIT"/>
    <property type="match status" value="1"/>
</dbReference>
<dbReference type="GO" id="GO:0005743">
    <property type="term" value="C:mitochondrial inner membrane"/>
    <property type="evidence" value="ECO:0007669"/>
    <property type="project" value="UniProtKB-SubCell"/>
</dbReference>
<comment type="caution">
    <text evidence="10">The sequence shown here is derived from an EMBL/GenBank/DDBJ whole genome shotgun (WGS) entry which is preliminary data.</text>
</comment>
<evidence type="ECO:0000256" key="1">
    <source>
        <dbReference type="ARBA" id="ARBA00004443"/>
    </source>
</evidence>
<evidence type="ECO:0000256" key="6">
    <source>
        <dbReference type="ARBA" id="ARBA00022982"/>
    </source>
</evidence>
<name>A0A1X2GA80_9FUNG</name>
<keyword evidence="8 9" id="KW-0472">Membrane</keyword>
<evidence type="ECO:0000256" key="2">
    <source>
        <dbReference type="ARBA" id="ARBA00009508"/>
    </source>
</evidence>
<evidence type="ECO:0000313" key="10">
    <source>
        <dbReference type="EMBL" id="ORX48856.1"/>
    </source>
</evidence>